<reference evidence="2" key="1">
    <citation type="submission" date="2014-11" db="EMBL/GenBank/DDBJ databases">
        <authorList>
            <person name="Amaro Gonzalez C."/>
        </authorList>
    </citation>
    <scope>NUCLEOTIDE SEQUENCE</scope>
</reference>
<evidence type="ECO:0000256" key="1">
    <source>
        <dbReference type="SAM" id="MobiDB-lite"/>
    </source>
</evidence>
<proteinExistence type="predicted"/>
<dbReference type="AlphaFoldDB" id="A0A0E9T4A2"/>
<sequence>MELLKNISKFFAYAIGNTSPPEKLYRDVKGTRNSSGRISNNTVRVR</sequence>
<reference evidence="2" key="2">
    <citation type="journal article" date="2015" name="Fish Shellfish Immunol.">
        <title>Early steps in the European eel (Anguilla anguilla)-Vibrio vulnificus interaction in the gills: Role of the RtxA13 toxin.</title>
        <authorList>
            <person name="Callol A."/>
            <person name="Pajuelo D."/>
            <person name="Ebbesson L."/>
            <person name="Teles M."/>
            <person name="MacKenzie S."/>
            <person name="Amaro C."/>
        </authorList>
    </citation>
    <scope>NUCLEOTIDE SEQUENCE</scope>
</reference>
<feature type="region of interest" description="Disordered" evidence="1">
    <location>
        <begin position="25"/>
        <end position="46"/>
    </location>
</feature>
<name>A0A0E9T4A2_ANGAN</name>
<feature type="compositionally biased region" description="Polar residues" evidence="1">
    <location>
        <begin position="31"/>
        <end position="46"/>
    </location>
</feature>
<evidence type="ECO:0000313" key="2">
    <source>
        <dbReference type="EMBL" id="JAH47478.1"/>
    </source>
</evidence>
<protein>
    <submittedName>
        <fullName evidence="2">Uncharacterized protein</fullName>
    </submittedName>
</protein>
<organism evidence="2">
    <name type="scientific">Anguilla anguilla</name>
    <name type="common">European freshwater eel</name>
    <name type="synonym">Muraena anguilla</name>
    <dbReference type="NCBI Taxonomy" id="7936"/>
    <lineage>
        <taxon>Eukaryota</taxon>
        <taxon>Metazoa</taxon>
        <taxon>Chordata</taxon>
        <taxon>Craniata</taxon>
        <taxon>Vertebrata</taxon>
        <taxon>Euteleostomi</taxon>
        <taxon>Actinopterygii</taxon>
        <taxon>Neopterygii</taxon>
        <taxon>Teleostei</taxon>
        <taxon>Anguilliformes</taxon>
        <taxon>Anguillidae</taxon>
        <taxon>Anguilla</taxon>
    </lineage>
</organism>
<dbReference type="EMBL" id="GBXM01061099">
    <property type="protein sequence ID" value="JAH47478.1"/>
    <property type="molecule type" value="Transcribed_RNA"/>
</dbReference>
<accession>A0A0E9T4A2</accession>